<proteinExistence type="predicted"/>
<dbReference type="CDD" id="cd04645">
    <property type="entry name" value="LbH_gamma_CA_like"/>
    <property type="match status" value="1"/>
</dbReference>
<sequence length="175" mass="18392">MSLIGFEGQAPEIARDAGYVAPSAMLIGKVRLEEGASIWFGAVLRGDNEWIGVGRNSNVQDNAVLHTDMGYPLTIGEGCTIGHLACLHGCTVGDGSLIGMGATVLNGARIGRNCLIGAKALIREGMDIPDGSMVLGMPGRVVRALSGEEVGRLFQGAKAYIEKSARYRDSAVFLK</sequence>
<organism evidence="1 2">
    <name type="scientific">Pelagibacterium flavum</name>
    <dbReference type="NCBI Taxonomy" id="2984530"/>
    <lineage>
        <taxon>Bacteria</taxon>
        <taxon>Pseudomonadati</taxon>
        <taxon>Pseudomonadota</taxon>
        <taxon>Alphaproteobacteria</taxon>
        <taxon>Hyphomicrobiales</taxon>
        <taxon>Devosiaceae</taxon>
        <taxon>Pelagibacterium</taxon>
    </lineage>
</organism>
<protein>
    <submittedName>
        <fullName evidence="1">Gamma carbonic anhydrase family protein</fullName>
    </submittedName>
</protein>
<gene>
    <name evidence="1" type="ORF">OF122_01565</name>
</gene>
<dbReference type="Pfam" id="PF00132">
    <property type="entry name" value="Hexapep"/>
    <property type="match status" value="1"/>
</dbReference>
<dbReference type="RefSeq" id="WP_264226137.1">
    <property type="nucleotide sequence ID" value="NZ_CP107716.1"/>
</dbReference>
<dbReference type="InterPro" id="IPR001451">
    <property type="entry name" value="Hexapep"/>
</dbReference>
<dbReference type="Proteomes" id="UP001163882">
    <property type="component" value="Chromosome"/>
</dbReference>
<reference evidence="1" key="1">
    <citation type="submission" date="2022-10" db="EMBL/GenBank/DDBJ databases">
        <title>YIM 151497 complete genome.</title>
        <authorList>
            <person name="Chen X."/>
        </authorList>
    </citation>
    <scope>NUCLEOTIDE SEQUENCE</scope>
    <source>
        <strain evidence="1">YIM 151497</strain>
    </source>
</reference>
<dbReference type="PANTHER" id="PTHR13061">
    <property type="entry name" value="DYNACTIN SUBUNIT P25"/>
    <property type="match status" value="1"/>
</dbReference>
<evidence type="ECO:0000313" key="2">
    <source>
        <dbReference type="Proteomes" id="UP001163882"/>
    </source>
</evidence>
<dbReference type="InterPro" id="IPR050484">
    <property type="entry name" value="Transf_Hexapept/Carb_Anhydrase"/>
</dbReference>
<dbReference type="EMBL" id="CP107716">
    <property type="protein sequence ID" value="UYQ72506.1"/>
    <property type="molecule type" value="Genomic_DNA"/>
</dbReference>
<keyword evidence="2" id="KW-1185">Reference proteome</keyword>
<dbReference type="SUPFAM" id="SSF51161">
    <property type="entry name" value="Trimeric LpxA-like enzymes"/>
    <property type="match status" value="1"/>
</dbReference>
<accession>A0ABY6IPV7</accession>
<name>A0ABY6IPV7_9HYPH</name>
<dbReference type="InterPro" id="IPR011004">
    <property type="entry name" value="Trimer_LpxA-like_sf"/>
</dbReference>
<dbReference type="Gene3D" id="2.160.10.10">
    <property type="entry name" value="Hexapeptide repeat proteins"/>
    <property type="match status" value="1"/>
</dbReference>
<dbReference type="PANTHER" id="PTHR13061:SF29">
    <property type="entry name" value="GAMMA CARBONIC ANHYDRASE-LIKE 1, MITOCHONDRIAL-RELATED"/>
    <property type="match status" value="1"/>
</dbReference>
<dbReference type="InterPro" id="IPR047324">
    <property type="entry name" value="LbH_gamma_CA-like"/>
</dbReference>
<evidence type="ECO:0000313" key="1">
    <source>
        <dbReference type="EMBL" id="UYQ72506.1"/>
    </source>
</evidence>